<dbReference type="SMART" id="SM00173">
    <property type="entry name" value="RAS"/>
    <property type="match status" value="1"/>
</dbReference>
<reference evidence="3 4" key="1">
    <citation type="submission" date="2024-04" db="EMBL/GenBank/DDBJ databases">
        <title>Tritrichomonas musculus Genome.</title>
        <authorList>
            <person name="Alves-Ferreira E."/>
            <person name="Grigg M."/>
            <person name="Lorenzi H."/>
            <person name="Galac M."/>
        </authorList>
    </citation>
    <scope>NUCLEOTIDE SEQUENCE [LARGE SCALE GENOMIC DNA]</scope>
    <source>
        <strain evidence="3 4">EAF2021</strain>
    </source>
</reference>
<dbReference type="NCBIfam" id="TIGR00231">
    <property type="entry name" value="small_GTP"/>
    <property type="match status" value="1"/>
</dbReference>
<sequence length="285" mass="31966">MGESIGEKFKIFRNTNPYRIMSDEDVSPDYLIKIILVGDSGVGKSNLLLRWTKNEFNPQSTATIGVEFATQTVRIYKKKNTENDDHKEKDDNDYYVVKVQIWDTAGQERYRAVTSAYYRGAYGALLVYDITSSQSFDDASDWLHEIRENTGEGGAAEDNIAESSDSKLEENIDVILIGNKSDLDSLRAVSVEEATEFAKHEGLHFLETSSKTSQNVNKAFYMLVEQIVSKLAVGSIDKSRSSKNSNVSLVGKRINSVQLTNSNDNIENENNENENNNNQKKKGCC</sequence>
<dbReference type="PANTHER" id="PTHR47979">
    <property type="entry name" value="DRAB11-RELATED"/>
    <property type="match status" value="1"/>
</dbReference>
<proteinExistence type="inferred from homology"/>
<dbReference type="Pfam" id="PF00071">
    <property type="entry name" value="Ras"/>
    <property type="match status" value="1"/>
</dbReference>
<dbReference type="InterPro" id="IPR001806">
    <property type="entry name" value="Small_GTPase"/>
</dbReference>
<dbReference type="SMART" id="SM00174">
    <property type="entry name" value="RHO"/>
    <property type="match status" value="1"/>
</dbReference>
<keyword evidence="4" id="KW-1185">Reference proteome</keyword>
<dbReference type="InterPro" id="IPR027417">
    <property type="entry name" value="P-loop_NTPase"/>
</dbReference>
<accession>A0ABR2KYJ0</accession>
<dbReference type="PROSITE" id="PS51421">
    <property type="entry name" value="RAS"/>
    <property type="match status" value="1"/>
</dbReference>
<dbReference type="Gene3D" id="3.40.50.300">
    <property type="entry name" value="P-loop containing nucleotide triphosphate hydrolases"/>
    <property type="match status" value="1"/>
</dbReference>
<protein>
    <submittedName>
        <fullName evidence="3">Rab GTPase ypt31</fullName>
    </submittedName>
</protein>
<dbReference type="PRINTS" id="PR00449">
    <property type="entry name" value="RASTRNSFRMNG"/>
</dbReference>
<dbReference type="PROSITE" id="PS51419">
    <property type="entry name" value="RAB"/>
    <property type="match status" value="1"/>
</dbReference>
<dbReference type="EMBL" id="JAPFFF010000002">
    <property type="protein sequence ID" value="KAK8895786.1"/>
    <property type="molecule type" value="Genomic_DNA"/>
</dbReference>
<gene>
    <name evidence="3" type="ORF">M9Y10_013671</name>
</gene>
<dbReference type="SMART" id="SM00176">
    <property type="entry name" value="RAN"/>
    <property type="match status" value="1"/>
</dbReference>
<feature type="region of interest" description="Disordered" evidence="2">
    <location>
        <begin position="260"/>
        <end position="285"/>
    </location>
</feature>
<comment type="similarity">
    <text evidence="1">Belongs to the small GTPase superfamily. Rab family.</text>
</comment>
<evidence type="ECO:0000256" key="2">
    <source>
        <dbReference type="SAM" id="MobiDB-lite"/>
    </source>
</evidence>
<comment type="caution">
    <text evidence="3">The sequence shown here is derived from an EMBL/GenBank/DDBJ whole genome shotgun (WGS) entry which is preliminary data.</text>
</comment>
<dbReference type="SMART" id="SM00175">
    <property type="entry name" value="RAB"/>
    <property type="match status" value="1"/>
</dbReference>
<organism evidence="3 4">
    <name type="scientific">Tritrichomonas musculus</name>
    <dbReference type="NCBI Taxonomy" id="1915356"/>
    <lineage>
        <taxon>Eukaryota</taxon>
        <taxon>Metamonada</taxon>
        <taxon>Parabasalia</taxon>
        <taxon>Tritrichomonadida</taxon>
        <taxon>Tritrichomonadidae</taxon>
        <taxon>Tritrichomonas</taxon>
    </lineage>
</organism>
<evidence type="ECO:0000313" key="4">
    <source>
        <dbReference type="Proteomes" id="UP001470230"/>
    </source>
</evidence>
<dbReference type="PROSITE" id="PS51420">
    <property type="entry name" value="RHO"/>
    <property type="match status" value="1"/>
</dbReference>
<dbReference type="InterPro" id="IPR050209">
    <property type="entry name" value="Rab_GTPases_membrane_traffic"/>
</dbReference>
<evidence type="ECO:0000256" key="1">
    <source>
        <dbReference type="ARBA" id="ARBA00006270"/>
    </source>
</evidence>
<dbReference type="InterPro" id="IPR005225">
    <property type="entry name" value="Small_GTP-bd"/>
</dbReference>
<evidence type="ECO:0000313" key="3">
    <source>
        <dbReference type="EMBL" id="KAK8895786.1"/>
    </source>
</evidence>
<name>A0ABR2KYJ0_9EUKA</name>
<dbReference type="Proteomes" id="UP001470230">
    <property type="component" value="Unassembled WGS sequence"/>
</dbReference>
<dbReference type="SUPFAM" id="SSF52540">
    <property type="entry name" value="P-loop containing nucleoside triphosphate hydrolases"/>
    <property type="match status" value="1"/>
</dbReference>